<reference evidence="8" key="1">
    <citation type="journal article" date="2020" name="J Integr Agric">
        <title>Identification of a novel emaravirus infecting lilac through next-generation sequencing.</title>
        <authorList>
            <person name="Wang Y."/>
            <person name="Yu S."/>
            <person name="Cao M."/>
            <person name="Hu T."/>
        </authorList>
    </citation>
    <scope>NUCLEOTIDE SEQUENCE</scope>
    <source>
        <strain evidence="8">SX-1</strain>
    </source>
</reference>
<proteinExistence type="predicted"/>
<dbReference type="GeneID" id="80550683"/>
<evidence type="ECO:0000256" key="1">
    <source>
        <dbReference type="ARBA" id="ARBA00012494"/>
    </source>
</evidence>
<evidence type="ECO:0000256" key="4">
    <source>
        <dbReference type="ARBA" id="ARBA00030285"/>
    </source>
</evidence>
<dbReference type="EC" id="2.7.7.48" evidence="1"/>
<dbReference type="GO" id="GO:0006351">
    <property type="term" value="P:DNA-templated transcription"/>
    <property type="evidence" value="ECO:0007669"/>
    <property type="project" value="InterPro"/>
</dbReference>
<keyword evidence="9" id="KW-1185">Reference proteome</keyword>
<evidence type="ECO:0000256" key="2">
    <source>
        <dbReference type="ARBA" id="ARBA00018602"/>
    </source>
</evidence>
<dbReference type="GO" id="GO:0039694">
    <property type="term" value="P:viral RNA genome replication"/>
    <property type="evidence" value="ECO:0007669"/>
    <property type="project" value="InterPro"/>
</dbReference>
<organism evidence="8 9">
    <name type="scientific">Lilac chlorotic ringspot-associated virus</name>
    <dbReference type="NCBI Taxonomy" id="2719116"/>
    <lineage>
        <taxon>Viruses</taxon>
        <taxon>Riboviria</taxon>
        <taxon>Orthornavirae</taxon>
        <taxon>Negarnaviricota</taxon>
        <taxon>Polyploviricotina</taxon>
        <taxon>Bunyaviricetes</taxon>
        <taxon>Elliovirales</taxon>
        <taxon>Fimoviridae</taxon>
        <taxon>Emaravirus</taxon>
        <taxon>Emaravirus syringae</taxon>
    </lineage>
</organism>
<dbReference type="InterPro" id="IPR007322">
    <property type="entry name" value="RNA_pol_bunyavir"/>
</dbReference>
<dbReference type="PROSITE" id="PS50525">
    <property type="entry name" value="RDRP_SSRNA_NEG_SEG"/>
    <property type="match status" value="1"/>
</dbReference>
<name>A0A6G8QHH2_9VIRU</name>
<evidence type="ECO:0000313" key="8">
    <source>
        <dbReference type="EMBL" id="QIN85945.1"/>
    </source>
</evidence>
<dbReference type="GO" id="GO:0003968">
    <property type="term" value="F:RNA-directed RNA polymerase activity"/>
    <property type="evidence" value="ECO:0007669"/>
    <property type="project" value="UniProtKB-EC"/>
</dbReference>
<accession>A0A6G8QHH2</accession>
<dbReference type="KEGG" id="vg:80550683"/>
<evidence type="ECO:0000256" key="6">
    <source>
        <dbReference type="ARBA" id="ARBA00031012"/>
    </source>
</evidence>
<sequence length="2298" mass="268075">MEGNFQREKTKISKSLADGEIFDDDIVNRFLKLVGKTKQNYTLTSTKREVQNVYQQCVGTASFISDLLGLAERMLYSPPSANQIDFALTIVQLLEAARHDELLYLIVNHLRDSGYEVVGIDFKIKDFFPSINSILTPDILFRNNNGKNFILELKVRNKNTDLKFYYDKYKNVMSDLALICVFNFTDSAFLEFGDYKLTNLLDFDQINLESVIDCITYAKNLRDKYTQMPQYILYTHFAREDLDSDFIDGFSNAYKELKYYEEIKSMYGTYWDEIIKNIEEFDLINNEELTTDKLMQSESDLHAYCVKKYRDYEQHSSKYDELGSYMPTKLRNKNLDKVLDEKNCKSYNMVQNYKPSIYIPIVKTIMLDEYAGSRLKYYRDAFVGIKSAGDKYSRSVINLINEIFNTISIELIMTRDSEIDPKVYHDVLDPLFEKSLFDKTVKYKKIALVSNITSDTTILTNNSFSINSTSDPYMRNNICGYTSKHYDSDIKLKDCLSYTDNIDNTNKLSIHLSKIFNSEHHSGVYLNDLVTLDDMSIRHKDSDIPLTARTKYLEHLYNCHVIFKNIISLNTINSHKFRLLQTPDPGTILILLPNADALKGSPLRYFVINIIEKDSIDDIEANKLLGIYHSHTESDKYTIMISKVISLDVNRLKLLSNSFSKYILLIAYYSQFKKKPNMTVQTMCWLMTQFITISSLTITDSYKNIIMAIYSDYSNIDKLIEDKLVCRPRTLGQIFILKLMINGIIKANDQLSKIKMNKNDTEIDELGEVQNTGFSKNLKLKLPISDISVTNPKEIIHESFILFYLGNKGLHGSPQELLNLYHTPFKFEKEYTEMMNEYKTYISELGNTSAMSFSYEALSLTSKYAYAKLLNSSRDIRNSILKNLNLDDPVLSIKQFSSTKSMVSNESVQGVDRGVIKLPKNMDVIMLEKYIDESEIDDVELYVKCMNVEITKINKERSKSTEVDKLTKLTNVEPTLPLLQIHIKGDVKFIGLTGLRYAKAVSGDFIKQRNTKVFDEFYRIVDEVGKPNLRDLYTDYLDKSDLYIRIFYKDQRTAEDREIYTGNAQTRLCLYPIEMVNKAICHLIPEEAITISGDLKQKRLLDQRTSLLKTKKHMSRTGKQCEIYSVSSDASKWSARDLFPKYILAMSLNPYITKNEKYFLLYLMIMYYDKKVVLTDSAFLNIIKFAKPDVYGRYEEMTDLYKTNNFTVRSNWLQGNLNMTSSFVHYCSTLMTEAMLHVTAEKYHFDSVMTTMVHSDDSTYDFLIGHNEQTDDYYKNKSNIGKFIISLITFSNRHHCITLNEKKTYISTFYKEFLSTTIVNNELFFFYMADLLPIASDTSYSSPMNDFASYNGYINNSFSHACPMNILKPAICIINHLTLATYNMQYTSEKNPKSMIDDAIDLPIQIYPRYKLNLNLAGCIPYYSSDAFNILNDILSMLDKANEIRNSLLEDVIDTDVIDSYIKILEKDYPTKLRYIQYCLLSMDYSQYERDDEDPYNLIDYDLSQKSIINTISLNKGSRIKKTYTYKKYLEDEKNIKLTCAVNPMWCVSKPKDPVLIKSNILSNYSNPTFKDSLIFSKSAIDYGRRIINSNRDLYTLSSHMFEKEKPKKLQSVYKLIQEKSRSMVVDKESLLKYLSIYLFSDKKISASLQIYYSKKAVTMMERPEFTRVIMPKSVYSEEYGRHSINSMFEHLLIEPYCTIEDIDPKAERFISICSYTLARLSTEFKKYESPEDIDEEFREYMQFKYHLDDANEGLIKTHDLDIDYKSLVYTNKLLFQSLMIRYYHDIKKTIDDPKYNIPNYPSPNSLIMTIDSLMKRDMLSTKIYLAHSRANRFDDYWLGRFGMYADDTFYVKFKMGYRIKVATNNLLAPQIKKVKSINEQVLFMNKLISSDQELFNELIESEEFTVGGLTLDELLHQCRSTNDINSNLLLLILNQITLTQFYRVMELNNRVWNYWIMPTNSDPERPDASIAIYNYKSAFLRVETTNIGESISFTMTLAKADHLPEDCLPILLKKVCQDYSSQLKRCILIAPSRESYTKKMFYVNSYGRLARPHDSDKFCVSSINICRLTKIVPHYMTVNDHIRQIVIVESQLFKHEFEFKFRVNTDDDYYINNLIENIDISPDLICKHLINERYIQHHFEYYKEISAYMGPGHFEALYANSSSIKYYSSNIDIEKYSRLVQIGNYIEKNIPRHKNGVVVNLCKAIRNFWLANGKLISGELNPMKFIQSLTRHKFDQQYYLDFYDSYSRIEKDPYEKIVQSIYLSTAQVNITKIIMTILVILKTYPDEYLELSDDVEF</sequence>
<evidence type="ECO:0000256" key="3">
    <source>
        <dbReference type="ARBA" id="ARBA00022679"/>
    </source>
</evidence>
<feature type="domain" description="RdRp catalytic" evidence="7">
    <location>
        <begin position="1110"/>
        <end position="1296"/>
    </location>
</feature>
<protein>
    <recommendedName>
        <fullName evidence="2">RNA-directed RNA polymerase L</fullName>
        <ecNumber evidence="1">2.7.7.48</ecNumber>
    </recommendedName>
    <alternativeName>
        <fullName evidence="4">Large structural protein</fullName>
    </alternativeName>
    <alternativeName>
        <fullName evidence="6">Replicase</fullName>
    </alternativeName>
    <alternativeName>
        <fullName evidence="5">Transcriptase</fullName>
    </alternativeName>
</protein>
<dbReference type="RefSeq" id="YP_010840135.1">
    <property type="nucleotide sequence ID" value="NC_078441.1"/>
</dbReference>
<dbReference type="Proteomes" id="UP000679584">
    <property type="component" value="Genome"/>
</dbReference>
<dbReference type="InterPro" id="IPR007099">
    <property type="entry name" value="RNA-dir_pol_NSvirus"/>
</dbReference>
<keyword evidence="3" id="KW-0808">Transferase</keyword>
<evidence type="ECO:0000256" key="5">
    <source>
        <dbReference type="ARBA" id="ARBA00030436"/>
    </source>
</evidence>
<dbReference type="EMBL" id="MT112174">
    <property type="protein sequence ID" value="QIN85945.1"/>
    <property type="molecule type" value="Viral_cRNA"/>
</dbReference>
<evidence type="ECO:0000259" key="7">
    <source>
        <dbReference type="PROSITE" id="PS50525"/>
    </source>
</evidence>
<dbReference type="Pfam" id="PF04196">
    <property type="entry name" value="Bunya_RdRp"/>
    <property type="match status" value="1"/>
</dbReference>
<evidence type="ECO:0000313" key="9">
    <source>
        <dbReference type="Proteomes" id="UP000679584"/>
    </source>
</evidence>